<dbReference type="EMBL" id="JBBPBN010000022">
    <property type="protein sequence ID" value="KAK9013348.1"/>
    <property type="molecule type" value="Genomic_DNA"/>
</dbReference>
<proteinExistence type="predicted"/>
<dbReference type="NCBIfam" id="TIGR00756">
    <property type="entry name" value="PPR"/>
    <property type="match status" value="6"/>
</dbReference>
<evidence type="ECO:0000313" key="4">
    <source>
        <dbReference type="EMBL" id="KAK9013348.1"/>
    </source>
</evidence>
<sequence>MAKHLKPLLLACKDQKSIAKIHAFMILTGFYTHKNYVGNLIASYARVGDISSARKVFDKLSNRGIDSWNAIIIAYSRKRIPKEVLGFYHQMVIEGNKPDSSTFTMAIKACVSLMDLEMGEEIWRKAVDFGYQNDVFVVSSVLNLYVKCGKMDDAMVVFNKIPRRDLVCWTTMVTGFVQSGRTNEAIGFYRKMQKEGMEGDGVTMLGLIQASVNLGDSKLGLAIHGYMLRKCLFMDVVVQTSILDMYAKNGYLEYALRVFKKMPSKNDISWGALISGFAQNGFAQNALELLVEMQGCGFTPDLVSLVGALMACSQCGLLKLGKSVHGCITRRLDLEQVSGTAMIDMYAKCGSLSYARAVFDRIVSRDIISWNAMIASYGVHGHGKEALSLFHQMTNMSLKPDHATFAALLSALSHSGLVNEGRYWFNLMVNEYKIQPTEKHYACMVDLLARAGLVEEAYKLIGSMNNEPGAAVWVALLSACCNHGKLSIGEVAAKKVLELNPDDLGIHALVSNFFAKGNMWDEVAAVRKLMKDSGKKKVPGYSVLDVNGKLHAFLMGDKSHHEYKAIASALDKLDRLRILAAGHENLFKVGENDSLNQVSPLQMGRIIAGTIMQVLHSKLLKLPSTMQRRNPASQLMTGQTERLENCTNVKDCTGKRSPVYDTSNKWSLQKKSGNQIASECEKDGP</sequence>
<dbReference type="Proteomes" id="UP001396334">
    <property type="component" value="Unassembled WGS sequence"/>
</dbReference>
<feature type="repeat" description="PPR" evidence="2">
    <location>
        <begin position="64"/>
        <end position="98"/>
    </location>
</feature>
<dbReference type="Pfam" id="PF01535">
    <property type="entry name" value="PPR"/>
    <property type="match status" value="4"/>
</dbReference>
<protein>
    <recommendedName>
        <fullName evidence="6">Pentatricopeptide repeat-containing protein</fullName>
    </recommendedName>
</protein>
<dbReference type="Gene3D" id="1.25.40.10">
    <property type="entry name" value="Tetratricopeptide repeat domain"/>
    <property type="match status" value="4"/>
</dbReference>
<feature type="repeat" description="PPR" evidence="2">
    <location>
        <begin position="165"/>
        <end position="199"/>
    </location>
</feature>
<comment type="caution">
    <text evidence="4">The sequence shown here is derived from an EMBL/GenBank/DDBJ whole genome shotgun (WGS) entry which is preliminary data.</text>
</comment>
<feature type="repeat" description="PPR" evidence="2">
    <location>
        <begin position="266"/>
        <end position="300"/>
    </location>
</feature>
<evidence type="ECO:0000256" key="2">
    <source>
        <dbReference type="PROSITE-ProRule" id="PRU00708"/>
    </source>
</evidence>
<keyword evidence="1" id="KW-0677">Repeat</keyword>
<dbReference type="Pfam" id="PF13041">
    <property type="entry name" value="PPR_2"/>
    <property type="match status" value="3"/>
</dbReference>
<evidence type="ECO:0000256" key="1">
    <source>
        <dbReference type="ARBA" id="ARBA00022737"/>
    </source>
</evidence>
<evidence type="ECO:0008006" key="6">
    <source>
        <dbReference type="Google" id="ProtNLM"/>
    </source>
</evidence>
<dbReference type="InterPro" id="IPR046848">
    <property type="entry name" value="E_motif"/>
</dbReference>
<gene>
    <name evidence="4" type="ORF">V6N11_041361</name>
</gene>
<dbReference type="Pfam" id="PF20431">
    <property type="entry name" value="E_motif"/>
    <property type="match status" value="1"/>
</dbReference>
<feature type="region of interest" description="Disordered" evidence="3">
    <location>
        <begin position="660"/>
        <end position="685"/>
    </location>
</feature>
<dbReference type="InterPro" id="IPR046960">
    <property type="entry name" value="PPR_At4g14850-like_plant"/>
</dbReference>
<accession>A0ABR2RK69</accession>
<evidence type="ECO:0000313" key="5">
    <source>
        <dbReference type="Proteomes" id="UP001396334"/>
    </source>
</evidence>
<keyword evidence="5" id="KW-1185">Reference proteome</keyword>
<organism evidence="4 5">
    <name type="scientific">Hibiscus sabdariffa</name>
    <name type="common">roselle</name>
    <dbReference type="NCBI Taxonomy" id="183260"/>
    <lineage>
        <taxon>Eukaryota</taxon>
        <taxon>Viridiplantae</taxon>
        <taxon>Streptophyta</taxon>
        <taxon>Embryophyta</taxon>
        <taxon>Tracheophyta</taxon>
        <taxon>Spermatophyta</taxon>
        <taxon>Magnoliopsida</taxon>
        <taxon>eudicotyledons</taxon>
        <taxon>Gunneridae</taxon>
        <taxon>Pentapetalae</taxon>
        <taxon>rosids</taxon>
        <taxon>malvids</taxon>
        <taxon>Malvales</taxon>
        <taxon>Malvaceae</taxon>
        <taxon>Malvoideae</taxon>
        <taxon>Hibiscus</taxon>
    </lineage>
</organism>
<feature type="repeat" description="PPR" evidence="2">
    <location>
        <begin position="366"/>
        <end position="400"/>
    </location>
</feature>
<feature type="compositionally biased region" description="Polar residues" evidence="3">
    <location>
        <begin position="660"/>
        <end position="677"/>
    </location>
</feature>
<dbReference type="InterPro" id="IPR011990">
    <property type="entry name" value="TPR-like_helical_dom_sf"/>
</dbReference>
<feature type="repeat" description="PPR" evidence="2">
    <location>
        <begin position="235"/>
        <end position="265"/>
    </location>
</feature>
<dbReference type="InterPro" id="IPR002885">
    <property type="entry name" value="PPR_rpt"/>
</dbReference>
<name>A0ABR2RK69_9ROSI</name>
<dbReference type="PROSITE" id="PS51375">
    <property type="entry name" value="PPR"/>
    <property type="match status" value="5"/>
</dbReference>
<dbReference type="PANTHER" id="PTHR24015:SF908">
    <property type="entry name" value="OS10G0540100 PROTEIN"/>
    <property type="match status" value="1"/>
</dbReference>
<evidence type="ECO:0000256" key="3">
    <source>
        <dbReference type="SAM" id="MobiDB-lite"/>
    </source>
</evidence>
<dbReference type="PANTHER" id="PTHR24015">
    <property type="entry name" value="OS07G0578800 PROTEIN-RELATED"/>
    <property type="match status" value="1"/>
</dbReference>
<reference evidence="4 5" key="1">
    <citation type="journal article" date="2024" name="G3 (Bethesda)">
        <title>Genome assembly of Hibiscus sabdariffa L. provides insights into metabolisms of medicinal natural products.</title>
        <authorList>
            <person name="Kim T."/>
        </authorList>
    </citation>
    <scope>NUCLEOTIDE SEQUENCE [LARGE SCALE GENOMIC DNA]</scope>
    <source>
        <strain evidence="4">TK-2024</strain>
        <tissue evidence="4">Old leaves</tissue>
    </source>
</reference>